<dbReference type="AlphaFoldDB" id="A0AAN6FJK2"/>
<feature type="domain" description="EF-hand" evidence="10">
    <location>
        <begin position="386"/>
        <end position="421"/>
    </location>
</feature>
<keyword evidence="8" id="KW-0472">Membrane</keyword>
<accession>A0AAN6FJK2</accession>
<dbReference type="PROSITE" id="PS00018">
    <property type="entry name" value="EF_HAND_1"/>
    <property type="match status" value="2"/>
</dbReference>
<comment type="caution">
    <text evidence="11">The sequence shown here is derived from an EMBL/GenBank/DDBJ whole genome shotgun (WGS) entry which is preliminary data.</text>
</comment>
<dbReference type="PANTHER" id="PTHR15090">
    <property type="entry name" value="SEQUESTOSOME 1-RELATED"/>
    <property type="match status" value="1"/>
</dbReference>
<dbReference type="PROSITE" id="PS01357">
    <property type="entry name" value="ZF_ZZ_1"/>
    <property type="match status" value="1"/>
</dbReference>
<dbReference type="SUPFAM" id="SSF47473">
    <property type="entry name" value="EF-hand"/>
    <property type="match status" value="1"/>
</dbReference>
<keyword evidence="2 5" id="KW-0863">Zinc-finger</keyword>
<dbReference type="InterPro" id="IPR002048">
    <property type="entry name" value="EF_hand_dom"/>
</dbReference>
<feature type="region of interest" description="Disordered" evidence="7">
    <location>
        <begin position="577"/>
        <end position="608"/>
    </location>
</feature>
<keyword evidence="8" id="KW-0812">Transmembrane</keyword>
<dbReference type="InterPro" id="IPR000433">
    <property type="entry name" value="Znf_ZZ"/>
</dbReference>
<keyword evidence="4" id="KW-0106">Calcium</keyword>
<dbReference type="SUPFAM" id="SSF57850">
    <property type="entry name" value="RING/U-box"/>
    <property type="match status" value="1"/>
</dbReference>
<feature type="compositionally biased region" description="Basic and acidic residues" evidence="7">
    <location>
        <begin position="829"/>
        <end position="849"/>
    </location>
</feature>
<dbReference type="GO" id="GO:0008270">
    <property type="term" value="F:zinc ion binding"/>
    <property type="evidence" value="ECO:0007669"/>
    <property type="project" value="UniProtKB-KW"/>
</dbReference>
<dbReference type="InterPro" id="IPR018247">
    <property type="entry name" value="EF_Hand_1_Ca_BS"/>
</dbReference>
<feature type="transmembrane region" description="Helical" evidence="8">
    <location>
        <begin position="12"/>
        <end position="30"/>
    </location>
</feature>
<dbReference type="InterPro" id="IPR011992">
    <property type="entry name" value="EF-hand-dom_pair"/>
</dbReference>
<evidence type="ECO:0000256" key="3">
    <source>
        <dbReference type="ARBA" id="ARBA00022833"/>
    </source>
</evidence>
<dbReference type="Pfam" id="PF00569">
    <property type="entry name" value="ZZ"/>
    <property type="match status" value="1"/>
</dbReference>
<dbReference type="Gene3D" id="1.10.238.10">
    <property type="entry name" value="EF-hand"/>
    <property type="match status" value="1"/>
</dbReference>
<feature type="compositionally biased region" description="Polar residues" evidence="7">
    <location>
        <begin position="782"/>
        <end position="794"/>
    </location>
</feature>
<dbReference type="SMART" id="SM00054">
    <property type="entry name" value="EFh"/>
    <property type="match status" value="2"/>
</dbReference>
<proteinExistence type="predicted"/>
<evidence type="ECO:0000256" key="2">
    <source>
        <dbReference type="ARBA" id="ARBA00022771"/>
    </source>
</evidence>
<feature type="coiled-coil region" evidence="6">
    <location>
        <begin position="641"/>
        <end position="668"/>
    </location>
</feature>
<reference evidence="11" key="1">
    <citation type="submission" date="2021-12" db="EMBL/GenBank/DDBJ databases">
        <title>Black yeast isolated from Biological Soil Crust.</title>
        <authorList>
            <person name="Kurbessoian T."/>
        </authorList>
    </citation>
    <scope>NUCLEOTIDE SEQUENCE</scope>
    <source>
        <strain evidence="11">CCFEE 5208</strain>
    </source>
</reference>
<evidence type="ECO:0000313" key="12">
    <source>
        <dbReference type="Proteomes" id="UP001168146"/>
    </source>
</evidence>
<evidence type="ECO:0000256" key="6">
    <source>
        <dbReference type="SAM" id="Coils"/>
    </source>
</evidence>
<gene>
    <name evidence="11" type="ORF">LTR82_011264</name>
</gene>
<evidence type="ECO:0000256" key="5">
    <source>
        <dbReference type="PROSITE-ProRule" id="PRU00228"/>
    </source>
</evidence>
<evidence type="ECO:0000313" key="11">
    <source>
        <dbReference type="EMBL" id="KAK0317747.1"/>
    </source>
</evidence>
<keyword evidence="1" id="KW-0479">Metal-binding</keyword>
<evidence type="ECO:0000256" key="4">
    <source>
        <dbReference type="ARBA" id="ARBA00022837"/>
    </source>
</evidence>
<feature type="domain" description="ZZ-type" evidence="9">
    <location>
        <begin position="246"/>
        <end position="298"/>
    </location>
</feature>
<feature type="region of interest" description="Disordered" evidence="7">
    <location>
        <begin position="490"/>
        <end position="552"/>
    </location>
</feature>
<evidence type="ECO:0000259" key="9">
    <source>
        <dbReference type="PROSITE" id="PS50135"/>
    </source>
</evidence>
<evidence type="ECO:0000256" key="1">
    <source>
        <dbReference type="ARBA" id="ARBA00022723"/>
    </source>
</evidence>
<dbReference type="GO" id="GO:0005509">
    <property type="term" value="F:calcium ion binding"/>
    <property type="evidence" value="ECO:0007669"/>
    <property type="project" value="InterPro"/>
</dbReference>
<feature type="region of interest" description="Disordered" evidence="7">
    <location>
        <begin position="741"/>
        <end position="854"/>
    </location>
</feature>
<dbReference type="PROSITE" id="PS50222">
    <property type="entry name" value="EF_HAND_2"/>
    <property type="match status" value="2"/>
</dbReference>
<dbReference type="CDD" id="cd02340">
    <property type="entry name" value="ZZ_NBR1_like"/>
    <property type="match status" value="1"/>
</dbReference>
<dbReference type="Proteomes" id="UP001168146">
    <property type="component" value="Unassembled WGS sequence"/>
</dbReference>
<dbReference type="EMBL" id="JASUXU010000041">
    <property type="protein sequence ID" value="KAK0317747.1"/>
    <property type="molecule type" value="Genomic_DNA"/>
</dbReference>
<keyword evidence="3" id="KW-0862">Zinc</keyword>
<feature type="compositionally biased region" description="Basic and acidic residues" evidence="7">
    <location>
        <begin position="524"/>
        <end position="536"/>
    </location>
</feature>
<keyword evidence="8" id="KW-1133">Transmembrane helix</keyword>
<dbReference type="CDD" id="cd00051">
    <property type="entry name" value="EFh"/>
    <property type="match status" value="1"/>
</dbReference>
<evidence type="ECO:0000256" key="8">
    <source>
        <dbReference type="SAM" id="Phobius"/>
    </source>
</evidence>
<evidence type="ECO:0000259" key="10">
    <source>
        <dbReference type="PROSITE" id="PS50222"/>
    </source>
</evidence>
<protein>
    <submittedName>
        <fullName evidence="11">Uncharacterized protein</fullName>
    </submittedName>
</protein>
<keyword evidence="6" id="KW-0175">Coiled coil</keyword>
<organism evidence="11 12">
    <name type="scientific">Friedmanniomyces endolithicus</name>
    <dbReference type="NCBI Taxonomy" id="329885"/>
    <lineage>
        <taxon>Eukaryota</taxon>
        <taxon>Fungi</taxon>
        <taxon>Dikarya</taxon>
        <taxon>Ascomycota</taxon>
        <taxon>Pezizomycotina</taxon>
        <taxon>Dothideomycetes</taxon>
        <taxon>Dothideomycetidae</taxon>
        <taxon>Mycosphaerellales</taxon>
        <taxon>Teratosphaeriaceae</taxon>
        <taxon>Friedmanniomyces</taxon>
    </lineage>
</organism>
<dbReference type="PROSITE" id="PS50135">
    <property type="entry name" value="ZF_ZZ_2"/>
    <property type="match status" value="1"/>
</dbReference>
<dbReference type="Gene3D" id="3.30.60.90">
    <property type="match status" value="1"/>
</dbReference>
<evidence type="ECO:0000256" key="7">
    <source>
        <dbReference type="SAM" id="MobiDB-lite"/>
    </source>
</evidence>
<dbReference type="InterPro" id="IPR043145">
    <property type="entry name" value="Znf_ZZ_sf"/>
</dbReference>
<sequence length="883" mass="98928">MFQTSQLSRYRPAVLAVTTIAAVFGAYYLYRTHSELPNKGQLHRSNAVHRTRSEHRLVLRIELPDATYMLGSLVISKGSRSVLHDLATGRAPSRQEITDALGPIADESYEDAVQLAVLGLLQNCTRIQIPEMRSRFDSTAFAGLPMLLGSPELQGDVRSIERCRDILVSNLPDIESWIVEEAYRVYLDERFSRTVEDQASDATTEDIAETEELDAANDAPVEPSQGIKGLLYYIAEEESKRKAYEHRGIYCEECGESPIRGIRYHCLNCPDFDVCATCEVTTVHQKTHVLAKIKIPLPVLSQIREQYPIWYPGDPQKLHSPLNGSARKLLASQYDFEEPTIDALYDQFSCIANVPWSMDPLKIDAAIDRRAFNLALAPARWQGRHHQNAVYDRMFAFYDINEDGLIGFGEFLSGLSYLRGPKRFASMRRALEGLDIDGDGFVDRSDFLRLFRAKYILQQQLVSDMVDSHEQEQTMAAMDTLRSSQPISSIFNQEEIPQGGSRPQRGKERSRFNDMQPLPGTKTILEDHEPWPRDESPTPNHRASSVPDERERLRHHVSRFEELLYGAAEDVLPITTQHGSSESGAVRPIVPNDVDSTHSTVQPKMPKSDGIRDALAQAVEEGLNQMLNPMFEAKERTHQEAIDSREERAEWRAEIDEMLREKRAFEEHLRSAAGVDPLLAMAFESHTVLNFQRKDDNAPKPAFQAQLVPTDTRSLAEREAMIAEQPLEALLQAAGYKAVDDAGQGSQNHTLASELDGSAKPTDQANLAEAASEANQDDSDLTIPQNKPSTSLRASQPVKGSAVDSTERIETSRADPTPPRSPKKAPSTRRLEELATLDEKDREIEERGGPGRLSLDEVEGMVSADATRQMRGLVTSWLEWAGF</sequence>
<dbReference type="SMART" id="SM00291">
    <property type="entry name" value="ZnF_ZZ"/>
    <property type="match status" value="1"/>
</dbReference>
<name>A0AAN6FJK2_9PEZI</name>
<dbReference type="InterPro" id="IPR052260">
    <property type="entry name" value="Autophagy_Rcpt_SigReg"/>
</dbReference>
<feature type="domain" description="EF-hand" evidence="10">
    <location>
        <begin position="422"/>
        <end position="457"/>
    </location>
</feature>